<evidence type="ECO:0000313" key="14">
    <source>
        <dbReference type="EMBL" id="MFC4540983.1"/>
    </source>
</evidence>
<feature type="domain" description="Peptidase M20 dimerisation" evidence="13">
    <location>
        <begin position="206"/>
        <end position="304"/>
    </location>
</feature>
<comment type="similarity">
    <text evidence="4">Belongs to the peptidase M20A family.</text>
</comment>
<dbReference type="Pfam" id="PF01546">
    <property type="entry name" value="Peptidase_M20"/>
    <property type="match status" value="1"/>
</dbReference>
<gene>
    <name evidence="14" type="ORF">ACFO5R_03450</name>
</gene>
<dbReference type="NCBIfam" id="TIGR01910">
    <property type="entry name" value="DapE-ArgE"/>
    <property type="match status" value="1"/>
</dbReference>
<dbReference type="RefSeq" id="WP_250139133.1">
    <property type="nucleotide sequence ID" value="NZ_JALIQP010000001.1"/>
</dbReference>
<evidence type="ECO:0000256" key="3">
    <source>
        <dbReference type="ARBA" id="ARBA00005130"/>
    </source>
</evidence>
<evidence type="ECO:0000313" key="15">
    <source>
        <dbReference type="Proteomes" id="UP001595898"/>
    </source>
</evidence>
<evidence type="ECO:0000256" key="10">
    <source>
        <dbReference type="ARBA" id="ARBA00022833"/>
    </source>
</evidence>
<evidence type="ECO:0000256" key="5">
    <source>
        <dbReference type="ARBA" id="ARBA00011921"/>
    </source>
</evidence>
<keyword evidence="10" id="KW-0862">Zinc</keyword>
<dbReference type="AlphaFoldDB" id="A0ABD5PKU1"/>
<dbReference type="InterPro" id="IPR010182">
    <property type="entry name" value="ArgE/DapE"/>
</dbReference>
<dbReference type="InterPro" id="IPR011650">
    <property type="entry name" value="Peptidase_M20_dimer"/>
</dbReference>
<dbReference type="InterPro" id="IPR002933">
    <property type="entry name" value="Peptidase_M20"/>
</dbReference>
<keyword evidence="15" id="KW-1185">Reference proteome</keyword>
<dbReference type="Pfam" id="PF07687">
    <property type="entry name" value="M20_dimer"/>
    <property type="match status" value="1"/>
</dbReference>
<name>A0ABD5PKU1_9EURY</name>
<dbReference type="SUPFAM" id="SSF53187">
    <property type="entry name" value="Zn-dependent exopeptidases"/>
    <property type="match status" value="1"/>
</dbReference>
<dbReference type="GO" id="GO:0046872">
    <property type="term" value="F:metal ion binding"/>
    <property type="evidence" value="ECO:0007669"/>
    <property type="project" value="UniProtKB-KW"/>
</dbReference>
<dbReference type="InterPro" id="IPR036264">
    <property type="entry name" value="Bact_exopeptidase_dim_dom"/>
</dbReference>
<dbReference type="EMBL" id="JBHSFA010000002">
    <property type="protein sequence ID" value="MFC4540983.1"/>
    <property type="molecule type" value="Genomic_DNA"/>
</dbReference>
<evidence type="ECO:0000256" key="9">
    <source>
        <dbReference type="ARBA" id="ARBA00022801"/>
    </source>
</evidence>
<comment type="caution">
    <text evidence="14">The sequence shown here is derived from an EMBL/GenBank/DDBJ whole genome shotgun (WGS) entry which is preliminary data.</text>
</comment>
<proteinExistence type="inferred from homology"/>
<dbReference type="PANTHER" id="PTHR43808:SF8">
    <property type="entry name" value="PEPTIDASE M20 DIMERISATION DOMAIN-CONTAINING PROTEIN"/>
    <property type="match status" value="1"/>
</dbReference>
<evidence type="ECO:0000256" key="6">
    <source>
        <dbReference type="ARBA" id="ARBA00016853"/>
    </source>
</evidence>
<dbReference type="Proteomes" id="UP001595898">
    <property type="component" value="Unassembled WGS sequence"/>
</dbReference>
<keyword evidence="7" id="KW-0028">Amino-acid biosynthesis</keyword>
<dbReference type="InterPro" id="IPR001261">
    <property type="entry name" value="ArgE/DapE_CS"/>
</dbReference>
<evidence type="ECO:0000256" key="7">
    <source>
        <dbReference type="ARBA" id="ARBA00022605"/>
    </source>
</evidence>
<keyword evidence="11" id="KW-0170">Cobalt</keyword>
<dbReference type="GO" id="GO:0009014">
    <property type="term" value="F:succinyl-diaminopimelate desuccinylase activity"/>
    <property type="evidence" value="ECO:0007669"/>
    <property type="project" value="UniProtKB-EC"/>
</dbReference>
<evidence type="ECO:0000256" key="4">
    <source>
        <dbReference type="ARBA" id="ARBA00006247"/>
    </source>
</evidence>
<dbReference type="PROSITE" id="PS00758">
    <property type="entry name" value="ARGE_DAPE_CPG2_1"/>
    <property type="match status" value="1"/>
</dbReference>
<evidence type="ECO:0000256" key="11">
    <source>
        <dbReference type="ARBA" id="ARBA00023285"/>
    </source>
</evidence>
<organism evidence="14 15">
    <name type="scientific">Halosolutus amylolyticus</name>
    <dbReference type="NCBI Taxonomy" id="2932267"/>
    <lineage>
        <taxon>Archaea</taxon>
        <taxon>Methanobacteriati</taxon>
        <taxon>Methanobacteriota</taxon>
        <taxon>Stenosarchaea group</taxon>
        <taxon>Halobacteria</taxon>
        <taxon>Halobacteriales</taxon>
        <taxon>Natrialbaceae</taxon>
        <taxon>Halosolutus</taxon>
    </lineage>
</organism>
<evidence type="ECO:0000259" key="13">
    <source>
        <dbReference type="Pfam" id="PF07687"/>
    </source>
</evidence>
<dbReference type="SUPFAM" id="SSF55031">
    <property type="entry name" value="Bacterial exopeptidase dimerisation domain"/>
    <property type="match status" value="1"/>
</dbReference>
<dbReference type="GO" id="GO:0008652">
    <property type="term" value="P:amino acid biosynthetic process"/>
    <property type="evidence" value="ECO:0007669"/>
    <property type="project" value="UniProtKB-KW"/>
</dbReference>
<evidence type="ECO:0000256" key="1">
    <source>
        <dbReference type="ARBA" id="ARBA00001941"/>
    </source>
</evidence>
<keyword evidence="9" id="KW-0378">Hydrolase</keyword>
<dbReference type="PANTHER" id="PTHR43808">
    <property type="entry name" value="ACETYLORNITHINE DEACETYLASE"/>
    <property type="match status" value="1"/>
</dbReference>
<reference evidence="14 15" key="1">
    <citation type="journal article" date="2019" name="Int. J. Syst. Evol. Microbiol.">
        <title>The Global Catalogue of Microorganisms (GCM) 10K type strain sequencing project: providing services to taxonomists for standard genome sequencing and annotation.</title>
        <authorList>
            <consortium name="The Broad Institute Genomics Platform"/>
            <consortium name="The Broad Institute Genome Sequencing Center for Infectious Disease"/>
            <person name="Wu L."/>
            <person name="Ma J."/>
        </authorList>
    </citation>
    <scope>NUCLEOTIDE SEQUENCE [LARGE SCALE GENOMIC DNA]</scope>
    <source>
        <strain evidence="14 15">WLHS5</strain>
    </source>
</reference>
<keyword evidence="8" id="KW-0479">Metal-binding</keyword>
<dbReference type="InterPro" id="IPR050072">
    <property type="entry name" value="Peptidase_M20A"/>
</dbReference>
<dbReference type="PROSITE" id="PS00759">
    <property type="entry name" value="ARGE_DAPE_CPG2_2"/>
    <property type="match status" value="1"/>
</dbReference>
<sequence>MSRPRDGSPTATANLRDRIDATETVSLLQDLVRIESPFFEEDELARAVYDWLDEHGLEPEYHAVSEPDITGFEGDNVVARLEGTDPDAPTLLLNGHMDTVRLVDGWDEDPLSGRIEDGKLYGQGACDMKGGLVSLLVAFRALAESDLELRGDVVLTAVVGEEGPYGLGTYQLLRDGLLDDVDGAIVAEPGPAIGQQDLTNPALVLGARGGFRYEITVSGDPAHAAHPEMGTNAVVDASRIATAITEMDCGEHPALGRGSICPLEIRGGEDPLSVPDRCTLAVNRHVVPGETAASVLEQAERLVAGLDLDSTVEVELRDTPGEDARFGPYVTDEDHPLVRVLADRSERVTGRDPEIGYFSSIGDFNYLGHAAGIPTVILGPDGENVHDAGEYVYTDDVVDVARIVADAAATWLS</sequence>
<accession>A0ABD5PKU1</accession>
<dbReference type="EC" id="3.5.1.18" evidence="5"/>
<dbReference type="CDD" id="cd08659">
    <property type="entry name" value="M20_ArgE_DapE-like"/>
    <property type="match status" value="1"/>
</dbReference>
<comment type="pathway">
    <text evidence="3">Amino-acid biosynthesis; L-lysine biosynthesis via DAP pathway; LL-2,6-diaminopimelate from (S)-tetrahydrodipicolinate (succinylase route): step 3/3.</text>
</comment>
<comment type="cofactor">
    <cofactor evidence="2">
        <name>Zn(2+)</name>
        <dbReference type="ChEBI" id="CHEBI:29105"/>
    </cofactor>
</comment>
<dbReference type="Gene3D" id="3.40.630.10">
    <property type="entry name" value="Zn peptidases"/>
    <property type="match status" value="1"/>
</dbReference>
<comment type="catalytic activity">
    <reaction evidence="12">
        <text>N-succinyl-(2S,6S)-2,6-diaminopimelate + H2O = (2S,6S)-2,6-diaminopimelate + succinate</text>
        <dbReference type="Rhea" id="RHEA:22608"/>
        <dbReference type="ChEBI" id="CHEBI:15377"/>
        <dbReference type="ChEBI" id="CHEBI:30031"/>
        <dbReference type="ChEBI" id="CHEBI:57609"/>
        <dbReference type="ChEBI" id="CHEBI:58087"/>
        <dbReference type="EC" id="3.5.1.18"/>
    </reaction>
</comment>
<evidence type="ECO:0000256" key="12">
    <source>
        <dbReference type="ARBA" id="ARBA00051301"/>
    </source>
</evidence>
<dbReference type="Gene3D" id="3.30.70.360">
    <property type="match status" value="1"/>
</dbReference>
<comment type="cofactor">
    <cofactor evidence="1">
        <name>Co(2+)</name>
        <dbReference type="ChEBI" id="CHEBI:48828"/>
    </cofactor>
</comment>
<evidence type="ECO:0000256" key="8">
    <source>
        <dbReference type="ARBA" id="ARBA00022723"/>
    </source>
</evidence>
<protein>
    <recommendedName>
        <fullName evidence="6">Probable succinyl-diaminopimelate desuccinylase</fullName>
        <ecNumber evidence="5">3.5.1.18</ecNumber>
    </recommendedName>
</protein>
<evidence type="ECO:0000256" key="2">
    <source>
        <dbReference type="ARBA" id="ARBA00001947"/>
    </source>
</evidence>